<evidence type="ECO:0000313" key="11">
    <source>
        <dbReference type="EMBL" id="SMH30513.1"/>
    </source>
</evidence>
<dbReference type="InterPro" id="IPR012745">
    <property type="entry name" value="Pseudoazurin"/>
</dbReference>
<reference evidence="12" key="1">
    <citation type="submission" date="2017-04" db="EMBL/GenBank/DDBJ databases">
        <authorList>
            <person name="Varghese N."/>
            <person name="Submissions S."/>
        </authorList>
    </citation>
    <scope>NUCLEOTIDE SEQUENCE [LARGE SCALE GENOMIC DNA]</scope>
    <source>
        <strain evidence="12">B5P</strain>
    </source>
</reference>
<dbReference type="InterPro" id="IPR000923">
    <property type="entry name" value="BlueCu_1"/>
</dbReference>
<name>A0A1X7MZV7_9HYPH</name>
<protein>
    <recommendedName>
        <fullName evidence="7">Pseudoazurin</fullName>
    </recommendedName>
</protein>
<evidence type="ECO:0000256" key="1">
    <source>
        <dbReference type="ARBA" id="ARBA00004418"/>
    </source>
</evidence>
<dbReference type="OrthoDB" id="7510199at2"/>
<feature type="binding site" evidence="8">
    <location>
        <position position="103"/>
    </location>
    <ligand>
        <name>Cu cation</name>
        <dbReference type="ChEBI" id="CHEBI:23378"/>
    </ligand>
</feature>
<dbReference type="Gene3D" id="2.60.40.420">
    <property type="entry name" value="Cupredoxins - blue copper proteins"/>
    <property type="match status" value="1"/>
</dbReference>
<dbReference type="InterPro" id="IPR002386">
    <property type="entry name" value="Amicyanin/Pseudoazurin"/>
</dbReference>
<dbReference type="AlphaFoldDB" id="A0A1X7MZV7"/>
<gene>
    <name evidence="11" type="ORF">SAMN02982922_1051</name>
</gene>
<dbReference type="SUPFAM" id="SSF49503">
    <property type="entry name" value="Cupredoxins"/>
    <property type="match status" value="1"/>
</dbReference>
<evidence type="ECO:0000256" key="2">
    <source>
        <dbReference type="ARBA" id="ARBA00022448"/>
    </source>
</evidence>
<keyword evidence="2" id="KW-0813">Transport</keyword>
<evidence type="ECO:0000313" key="12">
    <source>
        <dbReference type="Proteomes" id="UP000193083"/>
    </source>
</evidence>
<dbReference type="InterPro" id="IPR001235">
    <property type="entry name" value="Copper_blue_Plastocyanin"/>
</dbReference>
<dbReference type="PRINTS" id="PR00155">
    <property type="entry name" value="AMICYANIN"/>
</dbReference>
<comment type="subcellular location">
    <subcellularLocation>
        <location evidence="1">Periplasm</location>
    </subcellularLocation>
</comment>
<keyword evidence="3 8" id="KW-0479">Metal-binding</keyword>
<evidence type="ECO:0000256" key="7">
    <source>
        <dbReference type="NCBIfam" id="TIGR02375"/>
    </source>
</evidence>
<comment type="cofactor">
    <cofactor evidence="8">
        <name>Cu cation</name>
        <dbReference type="ChEBI" id="CHEBI:23378"/>
    </cofactor>
    <text evidence="8">Binds 1 copper ion per subunit.</text>
</comment>
<dbReference type="GO" id="GO:0009055">
    <property type="term" value="F:electron transfer activity"/>
    <property type="evidence" value="ECO:0007669"/>
    <property type="project" value="InterPro"/>
</dbReference>
<evidence type="ECO:0000256" key="8">
    <source>
        <dbReference type="PIRSR" id="PIRSR602386-1"/>
    </source>
</evidence>
<dbReference type="Pfam" id="PF00127">
    <property type="entry name" value="Copper-bind"/>
    <property type="match status" value="1"/>
</dbReference>
<dbReference type="Proteomes" id="UP000193083">
    <property type="component" value="Unassembled WGS sequence"/>
</dbReference>
<dbReference type="NCBIfam" id="TIGR02375">
    <property type="entry name" value="pseudoazurin"/>
    <property type="match status" value="1"/>
</dbReference>
<evidence type="ECO:0000256" key="4">
    <source>
        <dbReference type="ARBA" id="ARBA00022764"/>
    </source>
</evidence>
<proteinExistence type="predicted"/>
<keyword evidence="5" id="KW-0249">Electron transport</keyword>
<evidence type="ECO:0000256" key="3">
    <source>
        <dbReference type="ARBA" id="ARBA00022723"/>
    </source>
</evidence>
<dbReference type="GO" id="GO:0042597">
    <property type="term" value="C:periplasmic space"/>
    <property type="evidence" value="ECO:0007669"/>
    <property type="project" value="UniProtKB-SubCell"/>
</dbReference>
<feature type="domain" description="Blue (type 1) copper" evidence="10">
    <location>
        <begin position="28"/>
        <end position="114"/>
    </location>
</feature>
<dbReference type="CDD" id="cd04218">
    <property type="entry name" value="Pseudoazurin"/>
    <property type="match status" value="1"/>
</dbReference>
<evidence type="ECO:0000256" key="6">
    <source>
        <dbReference type="ARBA" id="ARBA00023008"/>
    </source>
</evidence>
<dbReference type="InterPro" id="IPR008972">
    <property type="entry name" value="Cupredoxin"/>
</dbReference>
<keyword evidence="4" id="KW-0574">Periplasm</keyword>
<dbReference type="RefSeq" id="WP_085463179.1">
    <property type="nucleotide sequence ID" value="NZ_FXBL01000004.1"/>
</dbReference>
<keyword evidence="9" id="KW-0732">Signal</keyword>
<sequence length="147" mass="15344">MKRILAALALGAAVMLTGAAQAAEIEVHMLNKGAKGAMVFEPDLIVAAPGDTIRFVPTDKGHNVETIKGMVPEGAEAFKSKFNEEFTVTVTAEGVYGVKCAPHYAMGMVALIRVGEPANAEEAKAVKQTGKAKAVFAELFGQVLAAN</sequence>
<feature type="binding site" evidence="8">
    <location>
        <position position="100"/>
    </location>
    <ligand>
        <name>Cu cation</name>
        <dbReference type="ChEBI" id="CHEBI:23378"/>
    </ligand>
</feature>
<organism evidence="11 12">
    <name type="scientific">Mesorhizobium australicum</name>
    <dbReference type="NCBI Taxonomy" id="536018"/>
    <lineage>
        <taxon>Bacteria</taxon>
        <taxon>Pseudomonadati</taxon>
        <taxon>Pseudomonadota</taxon>
        <taxon>Alphaproteobacteria</taxon>
        <taxon>Hyphomicrobiales</taxon>
        <taxon>Phyllobacteriaceae</taxon>
        <taxon>Mesorhizobium</taxon>
    </lineage>
</organism>
<accession>A0A1X7MZV7</accession>
<evidence type="ECO:0000256" key="5">
    <source>
        <dbReference type="ARBA" id="ARBA00022982"/>
    </source>
</evidence>
<keyword evidence="12" id="KW-1185">Reference proteome</keyword>
<dbReference type="EMBL" id="FXBL01000004">
    <property type="protein sequence ID" value="SMH30513.1"/>
    <property type="molecule type" value="Genomic_DNA"/>
</dbReference>
<keyword evidence="6 8" id="KW-0186">Copper</keyword>
<feature type="signal peptide" evidence="9">
    <location>
        <begin position="1"/>
        <end position="22"/>
    </location>
</feature>
<evidence type="ECO:0000259" key="10">
    <source>
        <dbReference type="Pfam" id="PF00127"/>
    </source>
</evidence>
<feature type="binding site" evidence="8">
    <location>
        <position position="62"/>
    </location>
    <ligand>
        <name>Cu cation</name>
        <dbReference type="ChEBI" id="CHEBI:23378"/>
    </ligand>
</feature>
<evidence type="ECO:0000256" key="9">
    <source>
        <dbReference type="SAM" id="SignalP"/>
    </source>
</evidence>
<feature type="binding site" evidence="8">
    <location>
        <position position="108"/>
    </location>
    <ligand>
        <name>Cu cation</name>
        <dbReference type="ChEBI" id="CHEBI:23378"/>
    </ligand>
</feature>
<feature type="chain" id="PRO_5012733599" description="Pseudoazurin" evidence="9">
    <location>
        <begin position="23"/>
        <end position="147"/>
    </location>
</feature>
<dbReference type="PRINTS" id="PR00156">
    <property type="entry name" value="COPPERBLUE"/>
</dbReference>
<dbReference type="GO" id="GO:0005507">
    <property type="term" value="F:copper ion binding"/>
    <property type="evidence" value="ECO:0007669"/>
    <property type="project" value="UniProtKB-UniRule"/>
</dbReference>